<dbReference type="RefSeq" id="WP_249737454.1">
    <property type="nucleotide sequence ID" value="NZ_JAKNCJ010000003.1"/>
</dbReference>
<sequence>MAQNTRTQALSDAGVSIWLDDLNRLRLTSGTLQELIDSSNVVGVTTNPSIFQAAISGAEDYDADIAELAGSGADVDAVVEKLTTDDVRSACDLFRPIFEQTHGQDGRVSIEVDPRLAHETEKTIAQAHRLFEIVDRKNVMIKIPATREGLPAITEVIGAGISVNVTLIFSVDRYREVIDAYLAGLEKAVENGHDLTTISSVASFFVSRVDSEIDARLEKLGGDALALRGKAGVANAQVAFGLYLEQFSGERFAALKEKGANVQRPLWASTGVKNPEYSDTLYVDNLVGSPSVNTMPEKTLEAVADHSELAAPLDADAAQRAEAVLEEVAAAGVDLDDVWQVLETEGVDKFEKAWGELYETVGAAVAKAAKA</sequence>
<comment type="subcellular location">
    <subcellularLocation>
        <location evidence="2 11">Cytoplasm</location>
    </subcellularLocation>
</comment>
<protein>
    <recommendedName>
        <fullName evidence="5 11">Transaldolase</fullName>
        <ecNumber evidence="5 11">2.2.1.2</ecNumber>
    </recommendedName>
</protein>
<feature type="active site" description="Schiff-base intermediate with substrate" evidence="11">
    <location>
        <position position="142"/>
    </location>
</feature>
<keyword evidence="8 11" id="KW-0570">Pentose shunt</keyword>
<dbReference type="GO" id="GO:0004801">
    <property type="term" value="F:transaldolase activity"/>
    <property type="evidence" value="ECO:0007669"/>
    <property type="project" value="UniProtKB-EC"/>
</dbReference>
<dbReference type="Pfam" id="PF00923">
    <property type="entry name" value="TAL_FSA"/>
    <property type="match status" value="1"/>
</dbReference>
<keyword evidence="13" id="KW-1185">Reference proteome</keyword>
<organism evidence="12 13">
    <name type="scientific">Brachybacterium equifaecis</name>
    <dbReference type="NCBI Taxonomy" id="2910770"/>
    <lineage>
        <taxon>Bacteria</taxon>
        <taxon>Bacillati</taxon>
        <taxon>Actinomycetota</taxon>
        <taxon>Actinomycetes</taxon>
        <taxon>Micrococcales</taxon>
        <taxon>Dermabacteraceae</taxon>
        <taxon>Brachybacterium</taxon>
    </lineage>
</organism>
<evidence type="ECO:0000313" key="13">
    <source>
        <dbReference type="Proteomes" id="UP001203761"/>
    </source>
</evidence>
<evidence type="ECO:0000256" key="2">
    <source>
        <dbReference type="ARBA" id="ARBA00004496"/>
    </source>
</evidence>
<evidence type="ECO:0000256" key="10">
    <source>
        <dbReference type="ARBA" id="ARBA00048810"/>
    </source>
</evidence>
<dbReference type="InterPro" id="IPR001585">
    <property type="entry name" value="TAL/FSA"/>
</dbReference>
<comment type="caution">
    <text evidence="12">The sequence shown here is derived from an EMBL/GenBank/DDBJ whole genome shotgun (WGS) entry which is preliminary data.</text>
</comment>
<dbReference type="InterPro" id="IPR018225">
    <property type="entry name" value="Transaldolase_AS"/>
</dbReference>
<accession>A0ABT0R0H7</accession>
<evidence type="ECO:0000256" key="6">
    <source>
        <dbReference type="ARBA" id="ARBA00022490"/>
    </source>
</evidence>
<dbReference type="HAMAP" id="MF_00493">
    <property type="entry name" value="Transaldolase_2"/>
    <property type="match status" value="1"/>
</dbReference>
<dbReference type="SUPFAM" id="SSF51569">
    <property type="entry name" value="Aldolase"/>
    <property type="match status" value="1"/>
</dbReference>
<evidence type="ECO:0000256" key="4">
    <source>
        <dbReference type="ARBA" id="ARBA00008426"/>
    </source>
</evidence>
<dbReference type="PROSITE" id="PS01054">
    <property type="entry name" value="TRANSALDOLASE_1"/>
    <property type="match status" value="1"/>
</dbReference>
<dbReference type="NCBIfam" id="TIGR00876">
    <property type="entry name" value="tal_mycobact"/>
    <property type="match status" value="1"/>
</dbReference>
<dbReference type="Gene3D" id="3.20.20.70">
    <property type="entry name" value="Aldolase class I"/>
    <property type="match status" value="1"/>
</dbReference>
<evidence type="ECO:0000256" key="7">
    <source>
        <dbReference type="ARBA" id="ARBA00022679"/>
    </source>
</evidence>
<dbReference type="PANTHER" id="PTHR10683">
    <property type="entry name" value="TRANSALDOLASE"/>
    <property type="match status" value="1"/>
</dbReference>
<proteinExistence type="inferred from homology"/>
<evidence type="ECO:0000256" key="5">
    <source>
        <dbReference type="ARBA" id="ARBA00013151"/>
    </source>
</evidence>
<comment type="pathway">
    <text evidence="3 11">Carbohydrate degradation; pentose phosphate pathway; D-glyceraldehyde 3-phosphate and beta-D-fructose 6-phosphate from D-ribose 5-phosphate and D-xylulose 5-phosphate (non-oxidative stage): step 2/3.</text>
</comment>
<keyword evidence="6 11" id="KW-0963">Cytoplasm</keyword>
<gene>
    <name evidence="11 12" type="primary">tal</name>
    <name evidence="12" type="ORF">Bequi_08225</name>
</gene>
<evidence type="ECO:0000256" key="9">
    <source>
        <dbReference type="ARBA" id="ARBA00023270"/>
    </source>
</evidence>
<evidence type="ECO:0000313" key="12">
    <source>
        <dbReference type="EMBL" id="MCL6423371.1"/>
    </source>
</evidence>
<evidence type="ECO:0000256" key="11">
    <source>
        <dbReference type="HAMAP-Rule" id="MF_00493"/>
    </source>
</evidence>
<keyword evidence="9 11" id="KW-0704">Schiff base</keyword>
<dbReference type="EC" id="2.2.1.2" evidence="5 11"/>
<dbReference type="InterPro" id="IPR013785">
    <property type="entry name" value="Aldolase_TIM"/>
</dbReference>
<evidence type="ECO:0000256" key="8">
    <source>
        <dbReference type="ARBA" id="ARBA00023126"/>
    </source>
</evidence>
<dbReference type="PROSITE" id="PS00958">
    <property type="entry name" value="TRANSALDOLASE_2"/>
    <property type="match status" value="1"/>
</dbReference>
<dbReference type="EMBL" id="JAKNCJ010000003">
    <property type="protein sequence ID" value="MCL6423371.1"/>
    <property type="molecule type" value="Genomic_DNA"/>
</dbReference>
<dbReference type="NCBIfam" id="NF002881">
    <property type="entry name" value="PRK03343.1"/>
    <property type="match status" value="1"/>
</dbReference>
<reference evidence="12" key="1">
    <citation type="submission" date="2022-02" db="EMBL/GenBank/DDBJ databases">
        <authorList>
            <person name="Lee M."/>
            <person name="Kim S.-J."/>
            <person name="Jung M.-Y."/>
        </authorList>
    </citation>
    <scope>NUCLEOTIDE SEQUENCE</scope>
    <source>
        <strain evidence="12">JHP9</strain>
    </source>
</reference>
<comment type="catalytic activity">
    <reaction evidence="10 11">
        <text>D-sedoheptulose 7-phosphate + D-glyceraldehyde 3-phosphate = D-erythrose 4-phosphate + beta-D-fructose 6-phosphate</text>
        <dbReference type="Rhea" id="RHEA:17053"/>
        <dbReference type="ChEBI" id="CHEBI:16897"/>
        <dbReference type="ChEBI" id="CHEBI:57483"/>
        <dbReference type="ChEBI" id="CHEBI:57634"/>
        <dbReference type="ChEBI" id="CHEBI:59776"/>
        <dbReference type="EC" id="2.2.1.2"/>
    </reaction>
</comment>
<dbReference type="InterPro" id="IPR004732">
    <property type="entry name" value="Transaldolase_2"/>
</dbReference>
<dbReference type="PANTHER" id="PTHR10683:SF31">
    <property type="entry name" value="TRANSALDOLASE"/>
    <property type="match status" value="1"/>
</dbReference>
<comment type="function">
    <text evidence="1 11">Transaldolase is important for the balance of metabolites in the pentose-phosphate pathway.</text>
</comment>
<dbReference type="Proteomes" id="UP001203761">
    <property type="component" value="Unassembled WGS sequence"/>
</dbReference>
<dbReference type="PIRSF" id="PIRSF036915">
    <property type="entry name" value="Trnald_Bac_Plnt"/>
    <property type="match status" value="1"/>
</dbReference>
<dbReference type="CDD" id="cd00955">
    <property type="entry name" value="Transaldolase_like"/>
    <property type="match status" value="1"/>
</dbReference>
<evidence type="ECO:0000256" key="1">
    <source>
        <dbReference type="ARBA" id="ARBA00003518"/>
    </source>
</evidence>
<keyword evidence="7 11" id="KW-0808">Transferase</keyword>
<evidence type="ECO:0000256" key="3">
    <source>
        <dbReference type="ARBA" id="ARBA00004857"/>
    </source>
</evidence>
<comment type="similarity">
    <text evidence="4 11">Belongs to the transaldolase family. Type 2 subfamily.</text>
</comment>
<name>A0ABT0R0H7_9MICO</name>